<comment type="caution">
    <text evidence="2">The sequence shown here is derived from an EMBL/GenBank/DDBJ whole genome shotgun (WGS) entry which is preliminary data.</text>
</comment>
<accession>A0A087ABU5</accession>
<protein>
    <recommendedName>
        <fullName evidence="4">DUF2530 domain-containing protein</fullName>
    </recommendedName>
</protein>
<sequence length="92" mass="10589">MTTRKPWRLRFAPIIDPSVRRPAPKPVRVDLRTVFLIGTGLWAIALIVCLILEAMSFNAQTARIVCTAGVIIGVLMLIWEHFDRWDYRRLGQ</sequence>
<dbReference type="STRING" id="1437609.BCAL_0617"/>
<keyword evidence="1" id="KW-1133">Transmembrane helix</keyword>
<proteinExistence type="predicted"/>
<evidence type="ECO:0000313" key="2">
    <source>
        <dbReference type="EMBL" id="KFI56245.1"/>
    </source>
</evidence>
<evidence type="ECO:0000313" key="3">
    <source>
        <dbReference type="Proteomes" id="UP000029072"/>
    </source>
</evidence>
<reference evidence="2 3" key="1">
    <citation type="submission" date="2014-03" db="EMBL/GenBank/DDBJ databases">
        <title>Genomics of Bifidobacteria.</title>
        <authorList>
            <person name="Ventura M."/>
            <person name="Milani C."/>
            <person name="Lugli G.A."/>
        </authorList>
    </citation>
    <scope>NUCLEOTIDE SEQUENCE [LARGE SCALE GENOMIC DNA]</scope>
    <source>
        <strain evidence="2 3">DSM 23973</strain>
    </source>
</reference>
<feature type="transmembrane region" description="Helical" evidence="1">
    <location>
        <begin position="34"/>
        <end position="55"/>
    </location>
</feature>
<dbReference type="Proteomes" id="UP000029072">
    <property type="component" value="Unassembled WGS sequence"/>
</dbReference>
<name>A0A087ABU5_9BIFI</name>
<evidence type="ECO:0000256" key="1">
    <source>
        <dbReference type="SAM" id="Phobius"/>
    </source>
</evidence>
<dbReference type="AlphaFoldDB" id="A0A087ABU5"/>
<dbReference type="EMBL" id="JGYS01000003">
    <property type="protein sequence ID" value="KFI56245.1"/>
    <property type="molecule type" value="Genomic_DNA"/>
</dbReference>
<feature type="transmembrane region" description="Helical" evidence="1">
    <location>
        <begin position="61"/>
        <end position="79"/>
    </location>
</feature>
<keyword evidence="1" id="KW-0812">Transmembrane</keyword>
<keyword evidence="1" id="KW-0472">Membrane</keyword>
<evidence type="ECO:0008006" key="4">
    <source>
        <dbReference type="Google" id="ProtNLM"/>
    </source>
</evidence>
<dbReference type="Pfam" id="PF10745">
    <property type="entry name" value="DUF2530"/>
    <property type="match status" value="1"/>
</dbReference>
<dbReference type="InterPro" id="IPR019681">
    <property type="entry name" value="DUF2530"/>
</dbReference>
<gene>
    <name evidence="2" type="ORF">BCAL_0617</name>
</gene>
<dbReference type="eggNOG" id="ENOG50339TH">
    <property type="taxonomic scope" value="Bacteria"/>
</dbReference>
<organism evidence="2 3">
    <name type="scientific">Bifidobacterium callitrichos DSM 23973</name>
    <dbReference type="NCBI Taxonomy" id="1437609"/>
    <lineage>
        <taxon>Bacteria</taxon>
        <taxon>Bacillati</taxon>
        <taxon>Actinomycetota</taxon>
        <taxon>Actinomycetes</taxon>
        <taxon>Bifidobacteriales</taxon>
        <taxon>Bifidobacteriaceae</taxon>
        <taxon>Bifidobacterium</taxon>
    </lineage>
</organism>